<dbReference type="InterPro" id="IPR039422">
    <property type="entry name" value="MarR/SlyA-like"/>
</dbReference>
<dbReference type="SUPFAM" id="SSF46785">
    <property type="entry name" value="Winged helix' DNA-binding domain"/>
    <property type="match status" value="1"/>
</dbReference>
<sequence>MTSARSTADGGRPSAEQIDAVMLTARVLVGVTARSFAAIEDRVTLPQLRVLVMIASRGPLNLGAVAEGLGVHPSNVTRACDRLVAAGLLHRSDDPADRRNLVLELTDSGRALVDTVNQHRREAIEGVLEQMPAHRRRSLVPALLAFARAAGELPESNAWSLGWTTEQPVRGTPTGGTAA</sequence>
<dbReference type="InterPro" id="IPR023187">
    <property type="entry name" value="Tscrpt_reg_MarR-type_CS"/>
</dbReference>
<dbReference type="SMART" id="SM00347">
    <property type="entry name" value="HTH_MARR"/>
    <property type="match status" value="1"/>
</dbReference>
<protein>
    <submittedName>
        <fullName evidence="5">MarR family transcriptional regulator</fullName>
    </submittedName>
</protein>
<evidence type="ECO:0000313" key="6">
    <source>
        <dbReference type="Proteomes" id="UP000820669"/>
    </source>
</evidence>
<dbReference type="RefSeq" id="WP_169379546.1">
    <property type="nucleotide sequence ID" value="NZ_JAAXLA010000003.1"/>
</dbReference>
<evidence type="ECO:0000259" key="4">
    <source>
        <dbReference type="PROSITE" id="PS50995"/>
    </source>
</evidence>
<evidence type="ECO:0000256" key="1">
    <source>
        <dbReference type="ARBA" id="ARBA00023015"/>
    </source>
</evidence>
<dbReference type="PANTHER" id="PTHR33164:SF94">
    <property type="entry name" value="TRANSCRIPTIONAL REGULATORY PROTEIN-RELATED"/>
    <property type="match status" value="1"/>
</dbReference>
<evidence type="ECO:0000313" key="5">
    <source>
        <dbReference type="EMBL" id="NMH96172.1"/>
    </source>
</evidence>
<accession>A0ABX1S5X1</accession>
<dbReference type="Proteomes" id="UP000820669">
    <property type="component" value="Unassembled WGS sequence"/>
</dbReference>
<dbReference type="EMBL" id="JAAXLA010000003">
    <property type="protein sequence ID" value="NMH96172.1"/>
    <property type="molecule type" value="Genomic_DNA"/>
</dbReference>
<comment type="caution">
    <text evidence="5">The sequence shown here is derived from an EMBL/GenBank/DDBJ whole genome shotgun (WGS) entry which is preliminary data.</text>
</comment>
<dbReference type="InterPro" id="IPR036390">
    <property type="entry name" value="WH_DNA-bd_sf"/>
</dbReference>
<keyword evidence="3" id="KW-0804">Transcription</keyword>
<reference evidence="5 6" key="1">
    <citation type="submission" date="2020-04" db="EMBL/GenBank/DDBJ databases">
        <authorList>
            <person name="Klaysubun C."/>
            <person name="Duangmal K."/>
            <person name="Lipun K."/>
        </authorList>
    </citation>
    <scope>NUCLEOTIDE SEQUENCE [LARGE SCALE GENOMIC DNA]</scope>
    <source>
        <strain evidence="5 6">K10HN5</strain>
    </source>
</reference>
<evidence type="ECO:0000256" key="3">
    <source>
        <dbReference type="ARBA" id="ARBA00023163"/>
    </source>
</evidence>
<name>A0ABX1S5X1_9PSEU</name>
<proteinExistence type="predicted"/>
<evidence type="ECO:0000256" key="2">
    <source>
        <dbReference type="ARBA" id="ARBA00023125"/>
    </source>
</evidence>
<dbReference type="PANTHER" id="PTHR33164">
    <property type="entry name" value="TRANSCRIPTIONAL REGULATOR, MARR FAMILY"/>
    <property type="match status" value="1"/>
</dbReference>
<dbReference type="Pfam" id="PF01047">
    <property type="entry name" value="MarR"/>
    <property type="match status" value="1"/>
</dbReference>
<dbReference type="InterPro" id="IPR000835">
    <property type="entry name" value="HTH_MarR-typ"/>
</dbReference>
<organism evidence="5 6">
    <name type="scientific">Pseudonocardia acidicola</name>
    <dbReference type="NCBI Taxonomy" id="2724939"/>
    <lineage>
        <taxon>Bacteria</taxon>
        <taxon>Bacillati</taxon>
        <taxon>Actinomycetota</taxon>
        <taxon>Actinomycetes</taxon>
        <taxon>Pseudonocardiales</taxon>
        <taxon>Pseudonocardiaceae</taxon>
        <taxon>Pseudonocardia</taxon>
    </lineage>
</organism>
<dbReference type="PROSITE" id="PS50995">
    <property type="entry name" value="HTH_MARR_2"/>
    <property type="match status" value="1"/>
</dbReference>
<dbReference type="PROSITE" id="PS01117">
    <property type="entry name" value="HTH_MARR_1"/>
    <property type="match status" value="1"/>
</dbReference>
<gene>
    <name evidence="5" type="ORF">HF526_02365</name>
</gene>
<keyword evidence="2" id="KW-0238">DNA-binding</keyword>
<keyword evidence="6" id="KW-1185">Reference proteome</keyword>
<keyword evidence="1" id="KW-0805">Transcription regulation</keyword>
<feature type="domain" description="HTH marR-type" evidence="4">
    <location>
        <begin position="14"/>
        <end position="148"/>
    </location>
</feature>
<dbReference type="InterPro" id="IPR036388">
    <property type="entry name" value="WH-like_DNA-bd_sf"/>
</dbReference>
<dbReference type="PRINTS" id="PR00598">
    <property type="entry name" value="HTHMARR"/>
</dbReference>
<dbReference type="Gene3D" id="1.10.10.10">
    <property type="entry name" value="Winged helix-like DNA-binding domain superfamily/Winged helix DNA-binding domain"/>
    <property type="match status" value="1"/>
</dbReference>